<feature type="transmembrane region" description="Helical" evidence="1">
    <location>
        <begin position="37"/>
        <end position="55"/>
    </location>
</feature>
<keyword evidence="1" id="KW-0472">Membrane</keyword>
<dbReference type="Proteomes" id="UP001221597">
    <property type="component" value="Chromosome"/>
</dbReference>
<organism evidence="2 3">
    <name type="scientific">Halobacillus naozhouensis</name>
    <dbReference type="NCBI Taxonomy" id="554880"/>
    <lineage>
        <taxon>Bacteria</taxon>
        <taxon>Bacillati</taxon>
        <taxon>Bacillota</taxon>
        <taxon>Bacilli</taxon>
        <taxon>Bacillales</taxon>
        <taxon>Bacillaceae</taxon>
        <taxon>Halobacillus</taxon>
    </lineage>
</organism>
<protein>
    <submittedName>
        <fullName evidence="2">Uncharacterized protein</fullName>
    </submittedName>
</protein>
<gene>
    <name evidence="2" type="ORF">P9989_09145</name>
</gene>
<feature type="transmembrane region" description="Helical" evidence="1">
    <location>
        <begin position="7"/>
        <end position="25"/>
    </location>
</feature>
<keyword evidence="1" id="KW-0812">Transmembrane</keyword>
<evidence type="ECO:0000256" key="1">
    <source>
        <dbReference type="SAM" id="Phobius"/>
    </source>
</evidence>
<proteinExistence type="predicted"/>
<evidence type="ECO:0000313" key="3">
    <source>
        <dbReference type="Proteomes" id="UP001221597"/>
    </source>
</evidence>
<evidence type="ECO:0000313" key="2">
    <source>
        <dbReference type="EMBL" id="WFT76507.1"/>
    </source>
</evidence>
<accession>A0ABY8J357</accession>
<dbReference type="EMBL" id="CP121671">
    <property type="protein sequence ID" value="WFT76507.1"/>
    <property type="molecule type" value="Genomic_DNA"/>
</dbReference>
<keyword evidence="3" id="KW-1185">Reference proteome</keyword>
<dbReference type="RefSeq" id="WP_283078458.1">
    <property type="nucleotide sequence ID" value="NZ_CP121671.1"/>
</dbReference>
<keyword evidence="1" id="KW-1133">Transmembrane helix</keyword>
<reference evidence="2 3" key="1">
    <citation type="submission" date="2023-04" db="EMBL/GenBank/DDBJ databases">
        <title>Genome sequence of Halobacillus naozhouensis KACC 21980.</title>
        <authorList>
            <person name="Kim S."/>
            <person name="Heo J."/>
            <person name="Kwon S.-W."/>
        </authorList>
    </citation>
    <scope>NUCLEOTIDE SEQUENCE [LARGE SCALE GENOMIC DNA]</scope>
    <source>
        <strain evidence="2 3">KCTC 13234</strain>
    </source>
</reference>
<name>A0ABY8J357_9BACI</name>
<sequence>MSKSKYIKWIGLILMIAGGLTYWLSKFNDLGPLWTNASLISIALGAVIMATGVILDKQVNKSK</sequence>